<evidence type="ECO:0000256" key="1">
    <source>
        <dbReference type="SAM" id="Coils"/>
    </source>
</evidence>
<comment type="caution">
    <text evidence="3">The sequence shown here is derived from an EMBL/GenBank/DDBJ whole genome shotgun (WGS) entry which is preliminary data.</text>
</comment>
<gene>
    <name evidence="3" type="ORF">V7S43_006907</name>
</gene>
<name>A0ABD3FQU6_9STRA</name>
<feature type="coiled-coil region" evidence="1">
    <location>
        <begin position="684"/>
        <end position="914"/>
    </location>
</feature>
<accession>A0ABD3FQU6</accession>
<sequence>MDDSEADATFTSFASSIYSRRATIEKRSKKPGRAALLVAVDGYLSSPNASTASDLYRSARKLSAHNEFFAANHTSLCLQLLDTLAEHLLDVAASHKTLEAQDTQCSQLTQTQQAPEDSLQLLELSYLFTKKTAIGYPSHALCKLLQWLVESISVSALRNGCENDTGLRLQLLVLAEMIKLSAGVRIYAKEMKKIKDFYRSLTILLNSTEDAELLVFSMAILARLVLSEPMGSKLFSEKNVDQAFALVFSVLDGSWHGNSDESMSDSATILDRRSLLQMVSVDLLCDLADRHEILELLEQYPKIAPTIDSCFMTINLNGEVEQIVVAAHFLSSIVQLSHVFRKMLVKSLSDQDVLYRVLQATLHPSKLTATTTAQLILKVIGDDIRSIRSLFESSADAERLNPIVAGMIRCITDATTVVQSSEDNEALSNSDEYLHSVEVCHLLAKLSELPTIRLLCVGTISLNQSATLIQVESALVGSVEPQDLISFHPQLSIHLVSLLSRLMADEGMAEKNKRAMNQFLQTSEVSTVLGAALFNRTNKDIVVEALMLLTQSLSGSGNKLFHALGLAEGIVGFSQRVGDASDNLQSTITSLQANADVSAKTVEKLQAEMQQMLHLHDELKAQQDQALKDIGVKFSDQIRQKDDAIQKMQDAYEAKLREVTLECESMGQHMIKKISSLQQRESLLQENRVKRGILEDENSELKRKVQVLEIRIEEIAQTHSVAIEEMKLREKELEELREEMATISGDYTAQREELEAAQDEARRLEDELNEQKLTNENTYKELVLLSKAHKALADEKKSIESEADTIRDEMANLESHNISMQSRLQEKKELADQLERKMVQLDDAATVSKKALEDEREKRRAVGRDLDDLRKAHRKLESDMAMLEIQGAEQRLLVESKDEALRKREDEIRHLTNEVGKQAKLQALIHQLSSGVDNNVKINDGTSYLARDRNVEAQVVSFPRRYVSRLTCAKVRRRKSHLSSCKHIPVLRRIRDSSLSTFSGDDPGLHGHHDHLDHHGHHVLRAAGCGSNAPA</sequence>
<reference evidence="3 4" key="1">
    <citation type="submission" date="2024-09" db="EMBL/GenBank/DDBJ databases">
        <title>Genome sequencing and assembly of Phytophthora oleae, isolate VK10A, causative agent of rot of olive drupes.</title>
        <authorList>
            <person name="Conti Taguali S."/>
            <person name="Riolo M."/>
            <person name="La Spada F."/>
            <person name="Cacciola S.O."/>
            <person name="Dionisio G."/>
        </authorList>
    </citation>
    <scope>NUCLEOTIDE SEQUENCE [LARGE SCALE GENOMIC DNA]</scope>
    <source>
        <strain evidence="3 4">VK10A</strain>
    </source>
</reference>
<dbReference type="PANTHER" id="PTHR23161">
    <property type="entry name" value="PROTEIN CIP2A"/>
    <property type="match status" value="1"/>
</dbReference>
<dbReference type="Pfam" id="PF21044">
    <property type="entry name" value="CIP2A_N"/>
    <property type="match status" value="1"/>
</dbReference>
<dbReference type="InterPro" id="IPR048701">
    <property type="entry name" value="CIP2A_N"/>
</dbReference>
<feature type="domain" description="CIP2A N-terminal" evidence="2">
    <location>
        <begin position="119"/>
        <end position="346"/>
    </location>
</feature>
<protein>
    <recommendedName>
        <fullName evidence="2">CIP2A N-terminal domain-containing protein</fullName>
    </recommendedName>
</protein>
<keyword evidence="4" id="KW-1185">Reference proteome</keyword>
<organism evidence="3 4">
    <name type="scientific">Phytophthora oleae</name>
    <dbReference type="NCBI Taxonomy" id="2107226"/>
    <lineage>
        <taxon>Eukaryota</taxon>
        <taxon>Sar</taxon>
        <taxon>Stramenopiles</taxon>
        <taxon>Oomycota</taxon>
        <taxon>Peronosporomycetes</taxon>
        <taxon>Peronosporales</taxon>
        <taxon>Peronosporaceae</taxon>
        <taxon>Phytophthora</taxon>
    </lineage>
</organism>
<dbReference type="InterPro" id="IPR042510">
    <property type="entry name" value="CIP2A"/>
</dbReference>
<evidence type="ECO:0000259" key="2">
    <source>
        <dbReference type="Pfam" id="PF21044"/>
    </source>
</evidence>
<dbReference type="PANTHER" id="PTHR23161:SF2">
    <property type="entry name" value="PROTEIN CIP2A"/>
    <property type="match status" value="1"/>
</dbReference>
<dbReference type="EMBL" id="JBIMZQ010000012">
    <property type="protein sequence ID" value="KAL3668035.1"/>
    <property type="molecule type" value="Genomic_DNA"/>
</dbReference>
<feature type="coiled-coil region" evidence="1">
    <location>
        <begin position="588"/>
        <end position="658"/>
    </location>
</feature>
<evidence type="ECO:0000313" key="3">
    <source>
        <dbReference type="EMBL" id="KAL3668035.1"/>
    </source>
</evidence>
<dbReference type="Proteomes" id="UP001632037">
    <property type="component" value="Unassembled WGS sequence"/>
</dbReference>
<keyword evidence="1" id="KW-0175">Coiled coil</keyword>
<dbReference type="AlphaFoldDB" id="A0ABD3FQU6"/>
<proteinExistence type="predicted"/>
<evidence type="ECO:0000313" key="4">
    <source>
        <dbReference type="Proteomes" id="UP001632037"/>
    </source>
</evidence>